<protein>
    <submittedName>
        <fullName evidence="1">Uncharacterized protein</fullName>
    </submittedName>
</protein>
<accession>A0A6A5V7H2</accession>
<dbReference type="EMBL" id="ML976681">
    <property type="protein sequence ID" value="KAF1973353.1"/>
    <property type="molecule type" value="Genomic_DNA"/>
</dbReference>
<gene>
    <name evidence="1" type="ORF">BU23DRAFT_554341</name>
</gene>
<name>A0A6A5V7H2_9PLEO</name>
<dbReference type="Proteomes" id="UP000800036">
    <property type="component" value="Unassembled WGS sequence"/>
</dbReference>
<dbReference type="AlphaFoldDB" id="A0A6A5V7H2"/>
<keyword evidence="2" id="KW-1185">Reference proteome</keyword>
<sequence length="53" mass="6141">MYVEVCAHHIVTQGRLAPRNLQLPARLHKVPVCQRQTPQLQVVARTRRLQQVC</sequence>
<evidence type="ECO:0000313" key="1">
    <source>
        <dbReference type="EMBL" id="KAF1973353.1"/>
    </source>
</evidence>
<proteinExistence type="predicted"/>
<organism evidence="1 2">
    <name type="scientific">Bimuria novae-zelandiae CBS 107.79</name>
    <dbReference type="NCBI Taxonomy" id="1447943"/>
    <lineage>
        <taxon>Eukaryota</taxon>
        <taxon>Fungi</taxon>
        <taxon>Dikarya</taxon>
        <taxon>Ascomycota</taxon>
        <taxon>Pezizomycotina</taxon>
        <taxon>Dothideomycetes</taxon>
        <taxon>Pleosporomycetidae</taxon>
        <taxon>Pleosporales</taxon>
        <taxon>Massarineae</taxon>
        <taxon>Didymosphaeriaceae</taxon>
        <taxon>Bimuria</taxon>
    </lineage>
</organism>
<reference evidence="1" key="1">
    <citation type="journal article" date="2020" name="Stud. Mycol.">
        <title>101 Dothideomycetes genomes: a test case for predicting lifestyles and emergence of pathogens.</title>
        <authorList>
            <person name="Haridas S."/>
            <person name="Albert R."/>
            <person name="Binder M."/>
            <person name="Bloem J."/>
            <person name="Labutti K."/>
            <person name="Salamov A."/>
            <person name="Andreopoulos B."/>
            <person name="Baker S."/>
            <person name="Barry K."/>
            <person name="Bills G."/>
            <person name="Bluhm B."/>
            <person name="Cannon C."/>
            <person name="Castanera R."/>
            <person name="Culley D."/>
            <person name="Daum C."/>
            <person name="Ezra D."/>
            <person name="Gonzalez J."/>
            <person name="Henrissat B."/>
            <person name="Kuo A."/>
            <person name="Liang C."/>
            <person name="Lipzen A."/>
            <person name="Lutzoni F."/>
            <person name="Magnuson J."/>
            <person name="Mondo S."/>
            <person name="Nolan M."/>
            <person name="Ohm R."/>
            <person name="Pangilinan J."/>
            <person name="Park H.-J."/>
            <person name="Ramirez L."/>
            <person name="Alfaro M."/>
            <person name="Sun H."/>
            <person name="Tritt A."/>
            <person name="Yoshinaga Y."/>
            <person name="Zwiers L.-H."/>
            <person name="Turgeon B."/>
            <person name="Goodwin S."/>
            <person name="Spatafora J."/>
            <person name="Crous P."/>
            <person name="Grigoriev I."/>
        </authorList>
    </citation>
    <scope>NUCLEOTIDE SEQUENCE</scope>
    <source>
        <strain evidence="1">CBS 107.79</strain>
    </source>
</reference>
<evidence type="ECO:0000313" key="2">
    <source>
        <dbReference type="Proteomes" id="UP000800036"/>
    </source>
</evidence>